<sequence length="322" mass="33022">MGMRVVVRQPGGPERLHIENFTPPPPGTGEVLLRQTAIGMNFLDIYHRTGLYPLPGGIPGVEAAGIVEAVGEGTGGLTPGDRVVYGGPPAGAYCDTRIVDAERLHLLPADLSDDTAAATFFKALTAHMLLTRVYPVTAGTRLLIHAAAGGLGIILTRWAKLLGAEVFATVGSEAKADLARAAGADHVIAGRDVDFATFVADLTGGKGVDFAIDGIGGSTLARTFAAVRKFGMVASVGQAAGPIPPVEVTALGPLRSLSLSRPSVMAYAAEPDTYRTAGRAVIEAMASGITATIGHAYPLADVAAAHTDLEAGRTTGSVLLRP</sequence>
<dbReference type="OrthoDB" id="9805883at2"/>
<feature type="domain" description="Enoyl reductase (ER)" evidence="3">
    <location>
        <begin position="11"/>
        <end position="320"/>
    </location>
</feature>
<dbReference type="InterPro" id="IPR013149">
    <property type="entry name" value="ADH-like_C"/>
</dbReference>
<evidence type="ECO:0000313" key="4">
    <source>
        <dbReference type="EMBL" id="PKR87335.1"/>
    </source>
</evidence>
<keyword evidence="2" id="KW-0560">Oxidoreductase</keyword>
<evidence type="ECO:0000313" key="5">
    <source>
        <dbReference type="Proteomes" id="UP000233491"/>
    </source>
</evidence>
<dbReference type="PANTHER" id="PTHR48106">
    <property type="entry name" value="QUINONE OXIDOREDUCTASE PIG3-RELATED"/>
    <property type="match status" value="1"/>
</dbReference>
<dbReference type="Gene3D" id="3.90.180.10">
    <property type="entry name" value="Medium-chain alcohol dehydrogenases, catalytic domain"/>
    <property type="match status" value="1"/>
</dbReference>
<proteinExistence type="predicted"/>
<dbReference type="SUPFAM" id="SSF50129">
    <property type="entry name" value="GroES-like"/>
    <property type="match status" value="1"/>
</dbReference>
<dbReference type="Pfam" id="PF08240">
    <property type="entry name" value="ADH_N"/>
    <property type="match status" value="1"/>
</dbReference>
<dbReference type="InterPro" id="IPR036291">
    <property type="entry name" value="NAD(P)-bd_dom_sf"/>
</dbReference>
<keyword evidence="5" id="KW-1185">Reference proteome</keyword>
<dbReference type="GO" id="GO:0070402">
    <property type="term" value="F:NADPH binding"/>
    <property type="evidence" value="ECO:0007669"/>
    <property type="project" value="TreeGrafter"/>
</dbReference>
<keyword evidence="1" id="KW-0521">NADP</keyword>
<dbReference type="GO" id="GO:0003960">
    <property type="term" value="F:quinone reductase (NADPH) activity"/>
    <property type="evidence" value="ECO:0007669"/>
    <property type="project" value="InterPro"/>
</dbReference>
<gene>
    <name evidence="4" type="ORF">CXZ10_20005</name>
</gene>
<reference evidence="4 5" key="1">
    <citation type="submission" date="2017-12" db="EMBL/GenBank/DDBJ databases">
        <title>Anaerobic carbon monoxide metabolism by Pleomorphomonas carboxyditropha sp. nov., a new mesophilic hydrogenogenic carboxidotroph.</title>
        <authorList>
            <person name="Esquivel-Elizondo S."/>
            <person name="Krajmalnik-Brown R."/>
        </authorList>
    </citation>
    <scope>NUCLEOTIDE SEQUENCE [LARGE SCALE GENOMIC DNA]</scope>
    <source>
        <strain evidence="4 5">R5-392</strain>
    </source>
</reference>
<dbReference type="SUPFAM" id="SSF51735">
    <property type="entry name" value="NAD(P)-binding Rossmann-fold domains"/>
    <property type="match status" value="1"/>
</dbReference>
<dbReference type="InterPro" id="IPR013154">
    <property type="entry name" value="ADH-like_N"/>
</dbReference>
<comment type="caution">
    <text evidence="4">The sequence shown here is derived from an EMBL/GenBank/DDBJ whole genome shotgun (WGS) entry which is preliminary data.</text>
</comment>
<name>A0A1I4V9J1_9HYPH</name>
<dbReference type="InterPro" id="IPR011032">
    <property type="entry name" value="GroES-like_sf"/>
</dbReference>
<dbReference type="InterPro" id="IPR047618">
    <property type="entry name" value="QOR-like"/>
</dbReference>
<dbReference type="CDD" id="cd05286">
    <property type="entry name" value="QOR2"/>
    <property type="match status" value="1"/>
</dbReference>
<dbReference type="Pfam" id="PF00107">
    <property type="entry name" value="ADH_zinc_N"/>
    <property type="match status" value="1"/>
</dbReference>
<dbReference type="GO" id="GO:0035925">
    <property type="term" value="F:mRNA 3'-UTR AU-rich region binding"/>
    <property type="evidence" value="ECO:0007669"/>
    <property type="project" value="TreeGrafter"/>
</dbReference>
<dbReference type="PANTHER" id="PTHR48106:SF13">
    <property type="entry name" value="QUINONE OXIDOREDUCTASE-RELATED"/>
    <property type="match status" value="1"/>
</dbReference>
<dbReference type="EMBL" id="PJNW01000019">
    <property type="protein sequence ID" value="PKR87335.1"/>
    <property type="molecule type" value="Genomic_DNA"/>
</dbReference>
<accession>A0A1I4V9J1</accession>
<organism evidence="4 5">
    <name type="scientific">Pleomorphomonas diazotrophica</name>
    <dbReference type="NCBI Taxonomy" id="1166257"/>
    <lineage>
        <taxon>Bacteria</taxon>
        <taxon>Pseudomonadati</taxon>
        <taxon>Pseudomonadota</taxon>
        <taxon>Alphaproteobacteria</taxon>
        <taxon>Hyphomicrobiales</taxon>
        <taxon>Pleomorphomonadaceae</taxon>
        <taxon>Pleomorphomonas</taxon>
    </lineage>
</organism>
<dbReference type="RefSeq" id="WP_101291146.1">
    <property type="nucleotide sequence ID" value="NZ_FOUQ01000010.1"/>
</dbReference>
<evidence type="ECO:0000259" key="3">
    <source>
        <dbReference type="SMART" id="SM00829"/>
    </source>
</evidence>
<dbReference type="Proteomes" id="UP000233491">
    <property type="component" value="Unassembled WGS sequence"/>
</dbReference>
<dbReference type="InterPro" id="IPR020843">
    <property type="entry name" value="ER"/>
</dbReference>
<dbReference type="SMART" id="SM00829">
    <property type="entry name" value="PKS_ER"/>
    <property type="match status" value="1"/>
</dbReference>
<evidence type="ECO:0000256" key="2">
    <source>
        <dbReference type="ARBA" id="ARBA00023002"/>
    </source>
</evidence>
<dbReference type="GO" id="GO:0005829">
    <property type="term" value="C:cytosol"/>
    <property type="evidence" value="ECO:0007669"/>
    <property type="project" value="TreeGrafter"/>
</dbReference>
<protein>
    <submittedName>
        <fullName evidence="4">Alcohol dehydrogenase</fullName>
    </submittedName>
</protein>
<dbReference type="AlphaFoldDB" id="A0A1I4V9J1"/>
<evidence type="ECO:0000256" key="1">
    <source>
        <dbReference type="ARBA" id="ARBA00022857"/>
    </source>
</evidence>
<dbReference type="Gene3D" id="3.40.50.720">
    <property type="entry name" value="NAD(P)-binding Rossmann-like Domain"/>
    <property type="match status" value="1"/>
</dbReference>